<dbReference type="AlphaFoldDB" id="A0A5C6NVV5"/>
<proteinExistence type="predicted"/>
<reference evidence="2 3" key="1">
    <citation type="submission" date="2019-04" db="EMBL/GenBank/DDBJ databases">
        <title>Chromosome genome assembly for Takifugu flavidus.</title>
        <authorList>
            <person name="Xiao S."/>
        </authorList>
    </citation>
    <scope>NUCLEOTIDE SEQUENCE [LARGE SCALE GENOMIC DNA]</scope>
    <source>
        <strain evidence="2">HTHZ2018</strain>
        <tissue evidence="2">Muscle</tissue>
    </source>
</reference>
<feature type="compositionally biased region" description="Basic and acidic residues" evidence="1">
    <location>
        <begin position="12"/>
        <end position="22"/>
    </location>
</feature>
<organism evidence="2 3">
    <name type="scientific">Takifugu flavidus</name>
    <name type="common">sansaifugu</name>
    <dbReference type="NCBI Taxonomy" id="433684"/>
    <lineage>
        <taxon>Eukaryota</taxon>
        <taxon>Metazoa</taxon>
        <taxon>Chordata</taxon>
        <taxon>Craniata</taxon>
        <taxon>Vertebrata</taxon>
        <taxon>Euteleostomi</taxon>
        <taxon>Actinopterygii</taxon>
        <taxon>Neopterygii</taxon>
        <taxon>Teleostei</taxon>
        <taxon>Neoteleostei</taxon>
        <taxon>Acanthomorphata</taxon>
        <taxon>Eupercaria</taxon>
        <taxon>Tetraodontiformes</taxon>
        <taxon>Tetradontoidea</taxon>
        <taxon>Tetraodontidae</taxon>
        <taxon>Takifugu</taxon>
    </lineage>
</organism>
<accession>A0A5C6NVV5</accession>
<protein>
    <submittedName>
        <fullName evidence="2">Uncharacterized protein</fullName>
    </submittedName>
</protein>
<evidence type="ECO:0000313" key="2">
    <source>
        <dbReference type="EMBL" id="TWW71423.1"/>
    </source>
</evidence>
<feature type="region of interest" description="Disordered" evidence="1">
    <location>
        <begin position="1"/>
        <end position="27"/>
    </location>
</feature>
<sequence>MEMISEPDPDDEGTKISGEKGDNQGNQRRCIIRAKVLPFLLQNDCAPFHPRSAAPRVFPASLPVQPWQREEQKCHNMEASLFGSIQISQFKATWSPKSWDVELEETSEAPGWMLTVP</sequence>
<dbReference type="EMBL" id="RHFK02000009">
    <property type="protein sequence ID" value="TWW71423.1"/>
    <property type="molecule type" value="Genomic_DNA"/>
</dbReference>
<dbReference type="Proteomes" id="UP000324091">
    <property type="component" value="Chromosome 17"/>
</dbReference>
<name>A0A5C6NVV5_9TELE</name>
<gene>
    <name evidence="2" type="ORF">D4764_17G0009060</name>
</gene>
<feature type="compositionally biased region" description="Acidic residues" evidence="1">
    <location>
        <begin position="1"/>
        <end position="11"/>
    </location>
</feature>
<evidence type="ECO:0000256" key="1">
    <source>
        <dbReference type="SAM" id="MobiDB-lite"/>
    </source>
</evidence>
<evidence type="ECO:0000313" key="3">
    <source>
        <dbReference type="Proteomes" id="UP000324091"/>
    </source>
</evidence>
<keyword evidence="3" id="KW-1185">Reference proteome</keyword>
<comment type="caution">
    <text evidence="2">The sequence shown here is derived from an EMBL/GenBank/DDBJ whole genome shotgun (WGS) entry which is preliminary data.</text>
</comment>